<protein>
    <submittedName>
        <fullName evidence="3">FAD-dependent oxidoreductase</fullName>
    </submittedName>
</protein>
<proteinExistence type="predicted"/>
<name>A0A7Y6NPG1_9BURK</name>
<keyword evidence="4" id="KW-1185">Reference proteome</keyword>
<dbReference type="Proteomes" id="UP000529637">
    <property type="component" value="Unassembled WGS sequence"/>
</dbReference>
<dbReference type="PANTHER" id="PTHR43476">
    <property type="entry name" value="3-(3-HYDROXY-PHENYL)PROPIONATE/3-HYDROXYCINNAMIC ACID HYDROXYLASE"/>
    <property type="match status" value="1"/>
</dbReference>
<dbReference type="GO" id="GO:0016491">
    <property type="term" value="F:oxidoreductase activity"/>
    <property type="evidence" value="ECO:0007669"/>
    <property type="project" value="UniProtKB-KW"/>
</dbReference>
<keyword evidence="1" id="KW-0560">Oxidoreductase</keyword>
<dbReference type="InterPro" id="IPR036188">
    <property type="entry name" value="FAD/NAD-bd_sf"/>
</dbReference>
<accession>A0A7Y6NPG1</accession>
<dbReference type="AlphaFoldDB" id="A0A7Y6NPG1"/>
<dbReference type="RefSeq" id="WP_176069777.1">
    <property type="nucleotide sequence ID" value="NZ_JABWMJ010000006.1"/>
</dbReference>
<evidence type="ECO:0000313" key="3">
    <source>
        <dbReference type="EMBL" id="NUZ06931.1"/>
    </source>
</evidence>
<dbReference type="Pfam" id="PF01494">
    <property type="entry name" value="FAD_binding_3"/>
    <property type="match status" value="1"/>
</dbReference>
<evidence type="ECO:0000256" key="1">
    <source>
        <dbReference type="ARBA" id="ARBA00023002"/>
    </source>
</evidence>
<dbReference type="InterPro" id="IPR002938">
    <property type="entry name" value="FAD-bd"/>
</dbReference>
<dbReference type="PRINTS" id="PR00420">
    <property type="entry name" value="RNGMNOXGNASE"/>
</dbReference>
<organism evidence="3 4">
    <name type="scientific">Piscinibacter koreensis</name>
    <dbReference type="NCBI Taxonomy" id="2742824"/>
    <lineage>
        <taxon>Bacteria</taxon>
        <taxon>Pseudomonadati</taxon>
        <taxon>Pseudomonadota</taxon>
        <taxon>Betaproteobacteria</taxon>
        <taxon>Burkholderiales</taxon>
        <taxon>Sphaerotilaceae</taxon>
        <taxon>Piscinibacter</taxon>
    </lineage>
</organism>
<gene>
    <name evidence="3" type="ORF">HQN59_14290</name>
</gene>
<comment type="caution">
    <text evidence="3">The sequence shown here is derived from an EMBL/GenBank/DDBJ whole genome shotgun (WGS) entry which is preliminary data.</text>
</comment>
<evidence type="ECO:0000313" key="4">
    <source>
        <dbReference type="Proteomes" id="UP000529637"/>
    </source>
</evidence>
<dbReference type="GO" id="GO:0071949">
    <property type="term" value="F:FAD binding"/>
    <property type="evidence" value="ECO:0007669"/>
    <property type="project" value="InterPro"/>
</dbReference>
<reference evidence="3 4" key="1">
    <citation type="submission" date="2020-06" db="EMBL/GenBank/DDBJ databases">
        <title>Schlegella sp. ID0723 isolated from air conditioner.</title>
        <authorList>
            <person name="Kim D.Y."/>
            <person name="Kim D.-U."/>
        </authorList>
    </citation>
    <scope>NUCLEOTIDE SEQUENCE [LARGE SCALE GENOMIC DNA]</scope>
    <source>
        <strain evidence="3 4">ID0723</strain>
    </source>
</reference>
<dbReference type="NCBIfam" id="NF004833">
    <property type="entry name" value="PRK06185.1-1"/>
    <property type="match status" value="1"/>
</dbReference>
<dbReference type="PANTHER" id="PTHR43476:SF5">
    <property type="entry name" value="FAD-DEPENDENT MONOOXYGENASE"/>
    <property type="match status" value="1"/>
</dbReference>
<dbReference type="SUPFAM" id="SSF51905">
    <property type="entry name" value="FAD/NAD(P)-binding domain"/>
    <property type="match status" value="1"/>
</dbReference>
<dbReference type="EMBL" id="JABWMJ010000006">
    <property type="protein sequence ID" value="NUZ06931.1"/>
    <property type="molecule type" value="Genomic_DNA"/>
</dbReference>
<evidence type="ECO:0000259" key="2">
    <source>
        <dbReference type="Pfam" id="PF01494"/>
    </source>
</evidence>
<sequence length="408" mass="44603">MTPRQTSSDCLIVGGGPAGMMLGYLMARAGVQTIVLEKHADFLRDFRGDTVHPSTLRIVDELGLLERFLQLPHQRLEHLTGLFGDRRIELADFRGLPPRYAFIALMPQWDFLDFLASSGRNLPALEVRMRAQAESTLEDAHGRVVGARGRDADGEFEVRARLTVGCDGRRSTLRDAAGLPLENLGAPIDVLWFRVPRDPAEVDDTLARVTRGRFVVTIDRGDYWQCAYVIPKGGADDLRREPIETFRARVAEAAPILAGQVAAIGSWDDVKLLSVSVDRLTRWSKPGLLCIGDAAHAMSPIGGVGINLAIQDAVATANALAVKLRAGTLADDDLDAVRARRLWPTRVTQAVQVQMQRNVLAPVISGANAELAVPLPMRLLTRLPPLQRVLARVLGMGVRPEHVRSPVA</sequence>
<feature type="domain" description="FAD-binding" evidence="2">
    <location>
        <begin position="9"/>
        <end position="341"/>
    </location>
</feature>
<dbReference type="NCBIfam" id="NF004834">
    <property type="entry name" value="PRK06185.1-3"/>
    <property type="match status" value="1"/>
</dbReference>
<dbReference type="InterPro" id="IPR050631">
    <property type="entry name" value="PheA/TfdB_FAD_monoxygenase"/>
</dbReference>
<dbReference type="Gene3D" id="3.50.50.60">
    <property type="entry name" value="FAD/NAD(P)-binding domain"/>
    <property type="match status" value="2"/>
</dbReference>